<dbReference type="SUPFAM" id="SSF52980">
    <property type="entry name" value="Restriction endonuclease-like"/>
    <property type="match status" value="1"/>
</dbReference>
<protein>
    <submittedName>
        <fullName evidence="2">Double-strand break repair protein AddB</fullName>
    </submittedName>
</protein>
<dbReference type="InterPro" id="IPR027417">
    <property type="entry name" value="P-loop_NTPase"/>
</dbReference>
<proteinExistence type="predicted"/>
<accession>A0A371BGP9</accession>
<dbReference type="NCBIfam" id="TIGR02786">
    <property type="entry name" value="addB_alphas"/>
    <property type="match status" value="1"/>
</dbReference>
<reference evidence="3" key="1">
    <citation type="submission" date="2018-08" db="EMBL/GenBank/DDBJ databases">
        <authorList>
            <person name="Kim S.-J."/>
            <person name="Jung G.-Y."/>
        </authorList>
    </citation>
    <scope>NUCLEOTIDE SEQUENCE [LARGE SCALE GENOMIC DNA]</scope>
    <source>
        <strain evidence="3">GY_G</strain>
    </source>
</reference>
<dbReference type="InterPro" id="IPR038726">
    <property type="entry name" value="PDDEXK_AddAB-type"/>
</dbReference>
<organism evidence="2 3">
    <name type="scientific">Sphingorhabdus pulchriflava</name>
    <dbReference type="NCBI Taxonomy" id="2292257"/>
    <lineage>
        <taxon>Bacteria</taxon>
        <taxon>Pseudomonadati</taxon>
        <taxon>Pseudomonadota</taxon>
        <taxon>Alphaproteobacteria</taxon>
        <taxon>Sphingomonadales</taxon>
        <taxon>Sphingomonadaceae</taxon>
        <taxon>Sphingorhabdus</taxon>
    </lineage>
</organism>
<dbReference type="RefSeq" id="WP_115548321.1">
    <property type="nucleotide sequence ID" value="NZ_QRGP01000001.1"/>
</dbReference>
<dbReference type="Pfam" id="PF12705">
    <property type="entry name" value="PDDEXK_1"/>
    <property type="match status" value="1"/>
</dbReference>
<name>A0A371BGP9_9SPHN</name>
<dbReference type="Gene3D" id="3.90.320.10">
    <property type="match status" value="1"/>
</dbReference>
<dbReference type="InterPro" id="IPR014153">
    <property type="entry name" value="Ds_break_AddB"/>
</dbReference>
<evidence type="ECO:0000313" key="2">
    <source>
        <dbReference type="EMBL" id="RDV06775.1"/>
    </source>
</evidence>
<keyword evidence="3" id="KW-1185">Reference proteome</keyword>
<dbReference type="InterPro" id="IPR011335">
    <property type="entry name" value="Restrct_endonuc-II-like"/>
</dbReference>
<comment type="caution">
    <text evidence="2">The sequence shown here is derived from an EMBL/GenBank/DDBJ whole genome shotgun (WGS) entry which is preliminary data.</text>
</comment>
<sequence length="997" mass="109683">MAEHRSPNVFTVPIGTDISSAVALELTGRYRADRMALADILLLLPNNRAIAAMTSAFVRIAEQGLILPRMAAIGDLALDEALGPLLDPLGDGELIPPAIGDLERQLLLTRLVRNRRPQLSAAEALNLARLLMETVDQLEIEGVPVAKIETDHQSHDLAEHWQSAYADLLLLAEAYQSELSKLGLLNPAARRNMLLDRLASRLTQQSDNRSVWAVGISTAAPAIASLLRQVAVLPSGRVILPHVDLQMPAAEWDALGSLEKRDDGSDPPGQQETHPQYHLKLLLHRMNINRSEVSSLALNEPSAHGAEVQMAVADIFCAATQTVNWQELPASRKKLTNVRLMSCADSAEEAKVIAVLIREALETPARRVALVTPDREIALRVSAQLKRWDIDADDSAGVPLTQTPSGVLLLAITDMLAGQFDPVALLAVFKHPLVAAGDARLAWLENVRQLDQALRGPRLGLGIAGIRDAMRAKFSRSEKDAALYGWWAETEKRLQSYDFDHMRSFADKVKAVAALASELSDGAIWKGPAGRALADILTDIQSRDLSVFDDTKGAAVAVIVRDMISMQTIRPAFGTHPRVSIYGLLEARLQSADLLICAGLNEGSWPQLPQPDPWLAPRLRRDLGLPGLERNIGLSAHDLASALGATEVVLTRAQRDRSGPTIASRFLLRLQAFLGPNLQIEERARHFANQLDAPQIKHKPYARPVPSPSREQRKVDISITQMDVLKADPFAFYARNILGLSPLKAVAAEPDSAWKGSAVHDLLQLWAEEDDCDPDALTARAKAMLANPALHPALRMLWQPRISAALSWIASETLRQRVEDKRTIAVTEKKGRVEIDNILVHGRIDRVDRQEDGRLVIVDYKTGSPPPKKRVRVGYALQLGLAGLMAETGGIEGADGEVANYEYWSLSRSKRKGTDIPFGYSETPFTKKTNEDEPNADKFAAFAETQARQAISRWITGNDPFTAKLKPEYAPYKDYDQLMRLAEWMGNTDWKDDDDVV</sequence>
<evidence type="ECO:0000313" key="3">
    <source>
        <dbReference type="Proteomes" id="UP000263833"/>
    </source>
</evidence>
<dbReference type="InterPro" id="IPR011604">
    <property type="entry name" value="PDDEXK-like_dom_sf"/>
</dbReference>
<evidence type="ECO:0000259" key="1">
    <source>
        <dbReference type="Pfam" id="PF12705"/>
    </source>
</evidence>
<dbReference type="EMBL" id="QRGP01000001">
    <property type="protein sequence ID" value="RDV06775.1"/>
    <property type="molecule type" value="Genomic_DNA"/>
</dbReference>
<gene>
    <name evidence="2" type="primary">addB</name>
    <name evidence="2" type="ORF">DXH95_05060</name>
</gene>
<dbReference type="Proteomes" id="UP000263833">
    <property type="component" value="Unassembled WGS sequence"/>
</dbReference>
<feature type="domain" description="PD-(D/E)XK endonuclease-like" evidence="1">
    <location>
        <begin position="717"/>
        <end position="957"/>
    </location>
</feature>
<dbReference type="OrthoDB" id="9780606at2"/>
<dbReference type="AlphaFoldDB" id="A0A371BGP9"/>
<dbReference type="SUPFAM" id="SSF52540">
    <property type="entry name" value="P-loop containing nucleoside triphosphate hydrolases"/>
    <property type="match status" value="1"/>
</dbReference>